<feature type="region of interest" description="Disordered" evidence="1">
    <location>
        <begin position="39"/>
        <end position="60"/>
    </location>
</feature>
<dbReference type="AlphaFoldDB" id="A0A059CC41"/>
<gene>
    <name evidence="2" type="ORF">EUGRSUZ_D00379</name>
</gene>
<dbReference type="Gramene" id="KCW76013">
    <property type="protein sequence ID" value="KCW76013"/>
    <property type="gene ID" value="EUGRSUZ_D00379"/>
</dbReference>
<proteinExistence type="predicted"/>
<dbReference type="InParanoid" id="A0A059CC41"/>
<protein>
    <submittedName>
        <fullName evidence="2">Uncharacterized protein</fullName>
    </submittedName>
</protein>
<dbReference type="EMBL" id="KK198756">
    <property type="protein sequence ID" value="KCW76013.1"/>
    <property type="molecule type" value="Genomic_DNA"/>
</dbReference>
<sequence length="82" mass="9120">MLSPLSLSQRQPPSESCVAIITVKLDESKVTITTKLDESKAHHVETKGERDKRDLTKVEPSESRATRFVLDFRLGTDPPGTN</sequence>
<organism evidence="2">
    <name type="scientific">Eucalyptus grandis</name>
    <name type="common">Flooded gum</name>
    <dbReference type="NCBI Taxonomy" id="71139"/>
    <lineage>
        <taxon>Eukaryota</taxon>
        <taxon>Viridiplantae</taxon>
        <taxon>Streptophyta</taxon>
        <taxon>Embryophyta</taxon>
        <taxon>Tracheophyta</taxon>
        <taxon>Spermatophyta</taxon>
        <taxon>Magnoliopsida</taxon>
        <taxon>eudicotyledons</taxon>
        <taxon>Gunneridae</taxon>
        <taxon>Pentapetalae</taxon>
        <taxon>rosids</taxon>
        <taxon>malvids</taxon>
        <taxon>Myrtales</taxon>
        <taxon>Myrtaceae</taxon>
        <taxon>Myrtoideae</taxon>
        <taxon>Eucalypteae</taxon>
        <taxon>Eucalyptus</taxon>
    </lineage>
</organism>
<name>A0A059CC41_EUCGR</name>
<evidence type="ECO:0000313" key="2">
    <source>
        <dbReference type="EMBL" id="KCW76013.1"/>
    </source>
</evidence>
<evidence type="ECO:0000256" key="1">
    <source>
        <dbReference type="SAM" id="MobiDB-lite"/>
    </source>
</evidence>
<reference evidence="2" key="1">
    <citation type="submission" date="2013-07" db="EMBL/GenBank/DDBJ databases">
        <title>The genome of Eucalyptus grandis.</title>
        <authorList>
            <person name="Schmutz J."/>
            <person name="Hayes R."/>
            <person name="Myburg A."/>
            <person name="Tuskan G."/>
            <person name="Grattapaglia D."/>
            <person name="Rokhsar D.S."/>
        </authorList>
    </citation>
    <scope>NUCLEOTIDE SEQUENCE</scope>
    <source>
        <tissue evidence="2">Leaf extractions</tissue>
    </source>
</reference>
<accession>A0A059CC41</accession>